<sequence>MVSAEMSPAALEEAARLAAVARYEILGTPPDGAFDRVAALAARWFDTPIATVSIVDEDRIWFKATHGLEGVTEIGREPGLCASAVRRDGPYVINDALTDPRAAENPLVRGEMGVRFYAAAPITTSDGYRLGTVNVLDTRPRQIPEAGLATLCDLAAIVMDQLELRLSALHTIRAERQLRDRAEQDRATIEQDRATIEAFASTLQRTLLPPALPDVPGLELASHYHPASPRNVGGDFYDVFPLPGDRWAFFLGDVCGHGAPAATLTSLARHTLRAAAWHDPRPVSVLSELNAALLNEPVTRDHFATVMFGLLQPDPGGPGFLVTVGTGGHEPALWMAAQGGRRDGTGAADVVELRPEGGMLVGAVADARFTACSARLGPGETLLLYTDGLTDTPVDGTPFGQEGLSRFLADRIGCTAATLVADLATRIGRFTPPPKDDIALLAMSVPRGQD</sequence>
<comment type="caution">
    <text evidence="4">The sequence shown here is derived from an EMBL/GenBank/DDBJ whole genome shotgun (WGS) entry which is preliminary data.</text>
</comment>
<evidence type="ECO:0000313" key="4">
    <source>
        <dbReference type="EMBL" id="NMH95303.1"/>
    </source>
</evidence>
<dbReference type="SUPFAM" id="SSF81606">
    <property type="entry name" value="PP2C-like"/>
    <property type="match status" value="1"/>
</dbReference>
<accession>A0A848DS29</accession>
<dbReference type="SUPFAM" id="SSF55781">
    <property type="entry name" value="GAF domain-like"/>
    <property type="match status" value="1"/>
</dbReference>
<protein>
    <submittedName>
        <fullName evidence="4">SpoIIE family protein phosphatase</fullName>
    </submittedName>
</protein>
<dbReference type="Pfam" id="PF01590">
    <property type="entry name" value="GAF"/>
    <property type="match status" value="1"/>
</dbReference>
<dbReference type="Gene3D" id="3.30.450.40">
    <property type="match status" value="1"/>
</dbReference>
<dbReference type="InterPro" id="IPR029016">
    <property type="entry name" value="GAF-like_dom_sf"/>
</dbReference>
<gene>
    <name evidence="4" type="ORF">HF519_27865</name>
</gene>
<feature type="domain" description="GAF" evidence="2">
    <location>
        <begin position="29"/>
        <end position="179"/>
    </location>
</feature>
<dbReference type="PANTHER" id="PTHR43156">
    <property type="entry name" value="STAGE II SPORULATION PROTEIN E-RELATED"/>
    <property type="match status" value="1"/>
</dbReference>
<dbReference type="GO" id="GO:0016791">
    <property type="term" value="F:phosphatase activity"/>
    <property type="evidence" value="ECO:0007669"/>
    <property type="project" value="TreeGrafter"/>
</dbReference>
<evidence type="ECO:0000259" key="2">
    <source>
        <dbReference type="SMART" id="SM00065"/>
    </source>
</evidence>
<dbReference type="InterPro" id="IPR052016">
    <property type="entry name" value="Bact_Sigma-Reg"/>
</dbReference>
<proteinExistence type="predicted"/>
<dbReference type="Pfam" id="PF07228">
    <property type="entry name" value="SpoIIE"/>
    <property type="match status" value="1"/>
</dbReference>
<dbReference type="InterPro" id="IPR036457">
    <property type="entry name" value="PPM-type-like_dom_sf"/>
</dbReference>
<evidence type="ECO:0000313" key="5">
    <source>
        <dbReference type="Proteomes" id="UP000586918"/>
    </source>
</evidence>
<keyword evidence="5" id="KW-1185">Reference proteome</keyword>
<dbReference type="InterPro" id="IPR003018">
    <property type="entry name" value="GAF"/>
</dbReference>
<feature type="domain" description="PPM-type phosphatase" evidence="3">
    <location>
        <begin position="215"/>
        <end position="445"/>
    </location>
</feature>
<name>A0A848DS29_9PSEU</name>
<reference evidence="4 5" key="1">
    <citation type="submission" date="2020-04" db="EMBL/GenBank/DDBJ databases">
        <authorList>
            <person name="Klaysubun C."/>
            <person name="Duangmal K."/>
            <person name="Lipun K."/>
        </authorList>
    </citation>
    <scope>NUCLEOTIDE SEQUENCE [LARGE SCALE GENOMIC DNA]</scope>
    <source>
        <strain evidence="4 5">DSM 45300</strain>
    </source>
</reference>
<dbReference type="PANTHER" id="PTHR43156:SF2">
    <property type="entry name" value="STAGE II SPORULATION PROTEIN E"/>
    <property type="match status" value="1"/>
</dbReference>
<dbReference type="SMART" id="SM00065">
    <property type="entry name" value="GAF"/>
    <property type="match status" value="1"/>
</dbReference>
<dbReference type="InterPro" id="IPR001932">
    <property type="entry name" value="PPM-type_phosphatase-like_dom"/>
</dbReference>
<dbReference type="SMART" id="SM00331">
    <property type="entry name" value="PP2C_SIG"/>
    <property type="match status" value="1"/>
</dbReference>
<dbReference type="EMBL" id="JAAXKZ010000173">
    <property type="protein sequence ID" value="NMH95303.1"/>
    <property type="molecule type" value="Genomic_DNA"/>
</dbReference>
<keyword evidence="1" id="KW-0378">Hydrolase</keyword>
<dbReference type="Proteomes" id="UP000586918">
    <property type="component" value="Unassembled WGS sequence"/>
</dbReference>
<organism evidence="4 5">
    <name type="scientific">Pseudonocardia bannensis</name>
    <dbReference type="NCBI Taxonomy" id="630973"/>
    <lineage>
        <taxon>Bacteria</taxon>
        <taxon>Bacillati</taxon>
        <taxon>Actinomycetota</taxon>
        <taxon>Actinomycetes</taxon>
        <taxon>Pseudonocardiales</taxon>
        <taxon>Pseudonocardiaceae</taxon>
        <taxon>Pseudonocardia</taxon>
    </lineage>
</organism>
<evidence type="ECO:0000259" key="3">
    <source>
        <dbReference type="SMART" id="SM00331"/>
    </source>
</evidence>
<dbReference type="AlphaFoldDB" id="A0A848DS29"/>
<dbReference type="Gene3D" id="3.60.40.10">
    <property type="entry name" value="PPM-type phosphatase domain"/>
    <property type="match status" value="1"/>
</dbReference>
<evidence type="ECO:0000256" key="1">
    <source>
        <dbReference type="ARBA" id="ARBA00022801"/>
    </source>
</evidence>